<accession>A0AA85JUY3</accession>
<feature type="compositionally biased region" description="Polar residues" evidence="2">
    <location>
        <begin position="354"/>
        <end position="366"/>
    </location>
</feature>
<reference evidence="3" key="1">
    <citation type="submission" date="2022-06" db="EMBL/GenBank/DDBJ databases">
        <authorList>
            <person name="Berger JAMES D."/>
            <person name="Berger JAMES D."/>
        </authorList>
    </citation>
    <scope>NUCLEOTIDE SEQUENCE [LARGE SCALE GENOMIC DNA]</scope>
</reference>
<feature type="compositionally biased region" description="Basic and acidic residues" evidence="2">
    <location>
        <begin position="343"/>
        <end position="353"/>
    </location>
</feature>
<evidence type="ECO:0000313" key="4">
    <source>
        <dbReference type="WBParaSite" id="TREG1_44030.1"/>
    </source>
</evidence>
<protein>
    <submittedName>
        <fullName evidence="4">Uncharacterized protein</fullName>
    </submittedName>
</protein>
<keyword evidence="3" id="KW-1185">Reference proteome</keyword>
<name>A0AA85JUY3_TRIRE</name>
<keyword evidence="1" id="KW-0175">Coiled coil</keyword>
<evidence type="ECO:0000256" key="2">
    <source>
        <dbReference type="SAM" id="MobiDB-lite"/>
    </source>
</evidence>
<feature type="region of interest" description="Disordered" evidence="2">
    <location>
        <begin position="343"/>
        <end position="366"/>
    </location>
</feature>
<dbReference type="WBParaSite" id="TREG1_44030.1">
    <property type="protein sequence ID" value="TREG1_44030.1"/>
    <property type="gene ID" value="TREG1_44030"/>
</dbReference>
<evidence type="ECO:0000313" key="3">
    <source>
        <dbReference type="Proteomes" id="UP000050795"/>
    </source>
</evidence>
<dbReference type="AlphaFoldDB" id="A0AA85JUY3"/>
<feature type="coiled-coil region" evidence="1">
    <location>
        <begin position="54"/>
        <end position="81"/>
    </location>
</feature>
<evidence type="ECO:0000256" key="1">
    <source>
        <dbReference type="SAM" id="Coils"/>
    </source>
</evidence>
<dbReference type="Proteomes" id="UP000050795">
    <property type="component" value="Unassembled WGS sequence"/>
</dbReference>
<reference evidence="4" key="2">
    <citation type="submission" date="2023-11" db="UniProtKB">
        <authorList>
            <consortium name="WormBaseParasite"/>
        </authorList>
    </citation>
    <scope>IDENTIFICATION</scope>
</reference>
<proteinExistence type="predicted"/>
<sequence>MQCENEPSEEENMQYTQMTDSLHCTITRLTMENESKQVIIENLQKLRKKDLEDLQFYHIELTRLKNENELLSKEVADLRSQLNQAMPNYKELDLKASQKVINATEMSQKSVILKSNLTHEVACCSTTGTVINNVQPSDIETSSLNFRVNNLPTPCRPDSLSSDHSLLDQTNEVNSELEITGSDNEDDNNSLATVDYENHRGVKQLGAGDTISSPSQLSLLLSERQVLTTRLEAMRVHLAEVKAEWSDCIVSLEHEISTLNMKIIQDSENYNKLQSILKETIDDQKQQIEYLKRALKSAVEQSSNSQMEYINLKMIHVQKTREWQTERDTLITQVQNALDQAKLPKQDSCKHSELSSSINMDENITR</sequence>
<organism evidence="3 4">
    <name type="scientific">Trichobilharzia regenti</name>
    <name type="common">Nasal bird schistosome</name>
    <dbReference type="NCBI Taxonomy" id="157069"/>
    <lineage>
        <taxon>Eukaryota</taxon>
        <taxon>Metazoa</taxon>
        <taxon>Spiralia</taxon>
        <taxon>Lophotrochozoa</taxon>
        <taxon>Platyhelminthes</taxon>
        <taxon>Trematoda</taxon>
        <taxon>Digenea</taxon>
        <taxon>Strigeidida</taxon>
        <taxon>Schistosomatoidea</taxon>
        <taxon>Schistosomatidae</taxon>
        <taxon>Trichobilharzia</taxon>
    </lineage>
</organism>